<dbReference type="PANTHER" id="PTHR18952:SF265">
    <property type="entry name" value="CARBONIC ANHYDRASE"/>
    <property type="match status" value="1"/>
</dbReference>
<dbReference type="PANTHER" id="PTHR18952">
    <property type="entry name" value="CARBONIC ANHYDRASE"/>
    <property type="match status" value="1"/>
</dbReference>
<evidence type="ECO:0000256" key="9">
    <source>
        <dbReference type="RuleBase" id="RU367011"/>
    </source>
</evidence>
<dbReference type="SMART" id="SM01057">
    <property type="entry name" value="Carb_anhydrase"/>
    <property type="match status" value="1"/>
</dbReference>
<dbReference type="PROSITE" id="PS51144">
    <property type="entry name" value="ALPHA_CA_2"/>
    <property type="match status" value="1"/>
</dbReference>
<dbReference type="PROSITE" id="PS51257">
    <property type="entry name" value="PROKAR_LIPOPROTEIN"/>
    <property type="match status" value="1"/>
</dbReference>
<dbReference type="InterPro" id="IPR018338">
    <property type="entry name" value="Carbonic_anhydrase_a-class_CS"/>
</dbReference>
<dbReference type="VEuPathDB" id="FungiDB:ASPFODRAFT_43402"/>
<evidence type="ECO:0000256" key="7">
    <source>
        <dbReference type="ARBA" id="ARBA00023239"/>
    </source>
</evidence>
<dbReference type="EC" id="4.2.1.1" evidence="4 9"/>
<dbReference type="InterPro" id="IPR001148">
    <property type="entry name" value="CA_dom"/>
</dbReference>
<name>A0A146FBV9_ASPKA</name>
<protein>
    <recommendedName>
        <fullName evidence="4 9">Carbonic anhydrase</fullName>
        <ecNumber evidence="4 9">4.2.1.1</ecNumber>
    </recommendedName>
</protein>
<proteinExistence type="inferred from homology"/>
<dbReference type="Proteomes" id="UP000075230">
    <property type="component" value="Unassembled WGS sequence"/>
</dbReference>
<evidence type="ECO:0000256" key="1">
    <source>
        <dbReference type="ARBA" id="ARBA00001947"/>
    </source>
</evidence>
<dbReference type="Pfam" id="PF00194">
    <property type="entry name" value="Carb_anhydrase"/>
    <property type="match status" value="1"/>
</dbReference>
<reference evidence="12" key="2">
    <citation type="submission" date="2016-02" db="EMBL/GenBank/DDBJ databases">
        <title>Genome sequencing of Aspergillus luchuensis NBRC 4314.</title>
        <authorList>
            <person name="Yamada O."/>
        </authorList>
    </citation>
    <scope>NUCLEOTIDE SEQUENCE [LARGE SCALE GENOMIC DNA]</scope>
    <source>
        <strain evidence="12">RIB 2604</strain>
    </source>
</reference>
<evidence type="ECO:0000313" key="11">
    <source>
        <dbReference type="EMBL" id="GAT22951.1"/>
    </source>
</evidence>
<dbReference type="PROSITE" id="PS00162">
    <property type="entry name" value="ALPHA_CA_1"/>
    <property type="match status" value="1"/>
</dbReference>
<comment type="cofactor">
    <cofactor evidence="1 9">
        <name>Zn(2+)</name>
        <dbReference type="ChEBI" id="CHEBI:29105"/>
    </cofactor>
</comment>
<accession>A0A146FBV9</accession>
<dbReference type="InterPro" id="IPR023561">
    <property type="entry name" value="Carbonic_anhydrase_a-class"/>
</dbReference>
<dbReference type="InterPro" id="IPR036398">
    <property type="entry name" value="CA_dom_sf"/>
</dbReference>
<evidence type="ECO:0000256" key="2">
    <source>
        <dbReference type="ARBA" id="ARBA00002904"/>
    </source>
</evidence>
<comment type="catalytic activity">
    <reaction evidence="8 9">
        <text>hydrogencarbonate + H(+) = CO2 + H2O</text>
        <dbReference type="Rhea" id="RHEA:10748"/>
        <dbReference type="ChEBI" id="CHEBI:15377"/>
        <dbReference type="ChEBI" id="CHEBI:15378"/>
        <dbReference type="ChEBI" id="CHEBI:16526"/>
        <dbReference type="ChEBI" id="CHEBI:17544"/>
        <dbReference type="EC" id="4.2.1.1"/>
    </reaction>
</comment>
<evidence type="ECO:0000256" key="4">
    <source>
        <dbReference type="ARBA" id="ARBA00012925"/>
    </source>
</evidence>
<evidence type="ECO:0000256" key="5">
    <source>
        <dbReference type="ARBA" id="ARBA00022723"/>
    </source>
</evidence>
<evidence type="ECO:0000313" key="12">
    <source>
        <dbReference type="Proteomes" id="UP000075230"/>
    </source>
</evidence>
<dbReference type="EMBL" id="BCWF01000017">
    <property type="protein sequence ID" value="GAT22951.1"/>
    <property type="molecule type" value="Genomic_DNA"/>
</dbReference>
<keyword evidence="6 9" id="KW-0862">Zinc</keyword>
<comment type="caution">
    <text evidence="11">The sequence shown here is derived from an EMBL/GenBank/DDBJ whole genome shotgun (WGS) entry which is preliminary data.</text>
</comment>
<dbReference type="CDD" id="cd03124">
    <property type="entry name" value="alpha_CA_prokaryotic_like"/>
    <property type="match status" value="1"/>
</dbReference>
<gene>
    <name evidence="11" type="ORF">RIB2604_01700870</name>
</gene>
<dbReference type="SUPFAM" id="SSF51069">
    <property type="entry name" value="Carbonic anhydrase"/>
    <property type="match status" value="1"/>
</dbReference>
<dbReference type="AlphaFoldDB" id="A0A146FBV9"/>
<feature type="domain" description="Alpha-carbonic anhydrase" evidence="10">
    <location>
        <begin position="33"/>
        <end position="275"/>
    </location>
</feature>
<comment type="function">
    <text evidence="2 9">Reversible hydration of carbon dioxide.</text>
</comment>
<reference evidence="11 12" key="1">
    <citation type="journal article" date="2016" name="DNA Res.">
        <title>Genome sequence of Aspergillus luchuensis NBRC 4314.</title>
        <authorList>
            <person name="Yamada O."/>
            <person name="Machida M."/>
            <person name="Hosoyama A."/>
            <person name="Goto M."/>
            <person name="Takahashi T."/>
            <person name="Futagami T."/>
            <person name="Yamagata Y."/>
            <person name="Takeuchi M."/>
            <person name="Kobayashi T."/>
            <person name="Koike H."/>
            <person name="Abe K."/>
            <person name="Asai K."/>
            <person name="Arita M."/>
            <person name="Fujita N."/>
            <person name="Fukuda K."/>
            <person name="Higa K."/>
            <person name="Horikawa H."/>
            <person name="Ishikawa T."/>
            <person name="Jinno K."/>
            <person name="Kato Y."/>
            <person name="Kirimura K."/>
            <person name="Mizutani O."/>
            <person name="Nakasone K."/>
            <person name="Sano M."/>
            <person name="Shiraishi Y."/>
            <person name="Tsukahara M."/>
            <person name="Gomi K."/>
        </authorList>
    </citation>
    <scope>NUCLEOTIDE SEQUENCE [LARGE SCALE GENOMIC DNA]</scope>
    <source>
        <strain evidence="11 12">RIB 2604</strain>
    </source>
</reference>
<evidence type="ECO:0000256" key="8">
    <source>
        <dbReference type="ARBA" id="ARBA00048348"/>
    </source>
</evidence>
<evidence type="ECO:0000259" key="10">
    <source>
        <dbReference type="PROSITE" id="PS51144"/>
    </source>
</evidence>
<sequence length="275" mass="30043">MQRHASNIPPPLIPAVAASCYHNTPLARRASVPSYGYTATRGPLNWYGLDPSANVACATGTHQSPIVIGSSEISKVNNSTVTLYIPTVSDLEFENLGTTIEVPLTNGTLVVGNHTYTLAQFHFHTPSEHRIDEEYFPMEAHFVFSDEDGSIAVVGFLIDLTSTKDHSTPLLNTVFADVNEIAELGSTTELGLLDFSSVTRHFMNNDIYTYSGSLTTPPCTEGVSWYVSGLPLVLDVDTYNQVKKVLRFNSRYTQNVLGQEDLLQLAADELNGVVV</sequence>
<dbReference type="InterPro" id="IPR041891">
    <property type="entry name" value="Alpha_CA_prokaryot-like"/>
</dbReference>
<dbReference type="Gene3D" id="3.10.200.10">
    <property type="entry name" value="Alpha carbonic anhydrase"/>
    <property type="match status" value="1"/>
</dbReference>
<keyword evidence="7 9" id="KW-0456">Lyase</keyword>
<keyword evidence="5 9" id="KW-0479">Metal-binding</keyword>
<comment type="similarity">
    <text evidence="3 9">Belongs to the alpha-carbonic anhydrase family.</text>
</comment>
<dbReference type="GO" id="GO:0004089">
    <property type="term" value="F:carbonate dehydratase activity"/>
    <property type="evidence" value="ECO:0007669"/>
    <property type="project" value="UniProtKB-UniRule"/>
</dbReference>
<evidence type="ECO:0000256" key="3">
    <source>
        <dbReference type="ARBA" id="ARBA00010718"/>
    </source>
</evidence>
<dbReference type="GO" id="GO:0008270">
    <property type="term" value="F:zinc ion binding"/>
    <property type="evidence" value="ECO:0007669"/>
    <property type="project" value="UniProtKB-UniRule"/>
</dbReference>
<evidence type="ECO:0000256" key="6">
    <source>
        <dbReference type="ARBA" id="ARBA00022833"/>
    </source>
</evidence>
<organism evidence="11 12">
    <name type="scientific">Aspergillus kawachii</name>
    <name type="common">White koji mold</name>
    <name type="synonym">Aspergillus awamori var. kawachi</name>
    <dbReference type="NCBI Taxonomy" id="1069201"/>
    <lineage>
        <taxon>Eukaryota</taxon>
        <taxon>Fungi</taxon>
        <taxon>Dikarya</taxon>
        <taxon>Ascomycota</taxon>
        <taxon>Pezizomycotina</taxon>
        <taxon>Eurotiomycetes</taxon>
        <taxon>Eurotiomycetidae</taxon>
        <taxon>Eurotiales</taxon>
        <taxon>Aspergillaceae</taxon>
        <taxon>Aspergillus</taxon>
        <taxon>Aspergillus subgen. Circumdati</taxon>
    </lineage>
</organism>